<feature type="transmembrane region" description="Helical" evidence="5">
    <location>
        <begin position="58"/>
        <end position="80"/>
    </location>
</feature>
<name>A0A8J2L7A2_9HEXA</name>
<keyword evidence="3 5" id="KW-1133">Transmembrane helix</keyword>
<reference evidence="7" key="1">
    <citation type="submission" date="2021-06" db="EMBL/GenBank/DDBJ databases">
        <authorList>
            <person name="Hodson N. C."/>
            <person name="Mongue J. A."/>
            <person name="Jaron S. K."/>
        </authorList>
    </citation>
    <scope>NUCLEOTIDE SEQUENCE</scope>
</reference>
<evidence type="ECO:0000256" key="5">
    <source>
        <dbReference type="SAM" id="Phobius"/>
    </source>
</evidence>
<evidence type="ECO:0000256" key="2">
    <source>
        <dbReference type="ARBA" id="ARBA00022692"/>
    </source>
</evidence>
<dbReference type="OrthoDB" id="6133115at2759"/>
<accession>A0A8J2L7A2</accession>
<gene>
    <name evidence="7" type="ORF">AFUS01_LOCUS36553</name>
</gene>
<feature type="non-terminal residue" evidence="7">
    <location>
        <position position="1"/>
    </location>
</feature>
<evidence type="ECO:0000259" key="6">
    <source>
        <dbReference type="PROSITE" id="PS50850"/>
    </source>
</evidence>
<dbReference type="PROSITE" id="PS50850">
    <property type="entry name" value="MFS"/>
    <property type="match status" value="1"/>
</dbReference>
<keyword evidence="4 5" id="KW-0472">Membrane</keyword>
<dbReference type="PANTHER" id="PTHR48021">
    <property type="match status" value="1"/>
</dbReference>
<keyword evidence="8" id="KW-1185">Reference proteome</keyword>
<dbReference type="InterPro" id="IPR005828">
    <property type="entry name" value="MFS_sugar_transport-like"/>
</dbReference>
<dbReference type="EMBL" id="CAJVCH010539963">
    <property type="protein sequence ID" value="CAG7826503.1"/>
    <property type="molecule type" value="Genomic_DNA"/>
</dbReference>
<sequence length="82" mass="8780">MLALAPAFVGGWLLIGFGHNVTLVLVGRFVTGFCGGSFTLTIPIYVSEIAENSVRGVLSNMLVLVLCVGILFTYILGSYIPW</sequence>
<feature type="domain" description="Major facilitator superfamily (MFS) profile" evidence="6">
    <location>
        <begin position="1"/>
        <end position="82"/>
    </location>
</feature>
<proteinExistence type="predicted"/>
<feature type="transmembrane region" description="Helical" evidence="5">
    <location>
        <begin position="28"/>
        <end position="46"/>
    </location>
</feature>
<dbReference type="PROSITE" id="PS00217">
    <property type="entry name" value="SUGAR_TRANSPORT_2"/>
    <property type="match status" value="1"/>
</dbReference>
<comment type="caution">
    <text evidence="7">The sequence shown here is derived from an EMBL/GenBank/DDBJ whole genome shotgun (WGS) entry which is preliminary data.</text>
</comment>
<comment type="subcellular location">
    <subcellularLocation>
        <location evidence="1">Membrane</location>
        <topology evidence="1">Multi-pass membrane protein</topology>
    </subcellularLocation>
</comment>
<dbReference type="InterPro" id="IPR005829">
    <property type="entry name" value="Sugar_transporter_CS"/>
</dbReference>
<dbReference type="InterPro" id="IPR050549">
    <property type="entry name" value="MFS_Trehalose_Transporter"/>
</dbReference>
<dbReference type="AlphaFoldDB" id="A0A8J2L7A2"/>
<organism evidence="7 8">
    <name type="scientific">Allacma fusca</name>
    <dbReference type="NCBI Taxonomy" id="39272"/>
    <lineage>
        <taxon>Eukaryota</taxon>
        <taxon>Metazoa</taxon>
        <taxon>Ecdysozoa</taxon>
        <taxon>Arthropoda</taxon>
        <taxon>Hexapoda</taxon>
        <taxon>Collembola</taxon>
        <taxon>Symphypleona</taxon>
        <taxon>Sminthuridae</taxon>
        <taxon>Allacma</taxon>
    </lineage>
</organism>
<evidence type="ECO:0000256" key="3">
    <source>
        <dbReference type="ARBA" id="ARBA00022989"/>
    </source>
</evidence>
<evidence type="ECO:0000256" key="1">
    <source>
        <dbReference type="ARBA" id="ARBA00004141"/>
    </source>
</evidence>
<keyword evidence="2 5" id="KW-0812">Transmembrane</keyword>
<evidence type="ECO:0000313" key="7">
    <source>
        <dbReference type="EMBL" id="CAG7826503.1"/>
    </source>
</evidence>
<dbReference type="InterPro" id="IPR020846">
    <property type="entry name" value="MFS_dom"/>
</dbReference>
<dbReference type="Proteomes" id="UP000708208">
    <property type="component" value="Unassembled WGS sequence"/>
</dbReference>
<dbReference type="GO" id="GO:0016020">
    <property type="term" value="C:membrane"/>
    <property type="evidence" value="ECO:0007669"/>
    <property type="project" value="UniProtKB-SubCell"/>
</dbReference>
<dbReference type="Pfam" id="PF00083">
    <property type="entry name" value="Sugar_tr"/>
    <property type="match status" value="1"/>
</dbReference>
<evidence type="ECO:0000313" key="8">
    <source>
        <dbReference type="Proteomes" id="UP000708208"/>
    </source>
</evidence>
<dbReference type="PANTHER" id="PTHR48021:SF1">
    <property type="entry name" value="GH07001P-RELATED"/>
    <property type="match status" value="1"/>
</dbReference>
<dbReference type="GO" id="GO:0022857">
    <property type="term" value="F:transmembrane transporter activity"/>
    <property type="evidence" value="ECO:0007669"/>
    <property type="project" value="InterPro"/>
</dbReference>
<evidence type="ECO:0000256" key="4">
    <source>
        <dbReference type="ARBA" id="ARBA00023136"/>
    </source>
</evidence>
<protein>
    <recommendedName>
        <fullName evidence="6">Major facilitator superfamily (MFS) profile domain-containing protein</fullName>
    </recommendedName>
</protein>